<gene>
    <name evidence="2" type="ORF">L3Y34_006136</name>
    <name evidence="3" type="ORF">L5515_005967</name>
</gene>
<accession>A0AAE9CYJ0</accession>
<organism evidence="2 4">
    <name type="scientific">Caenorhabditis briggsae</name>
    <dbReference type="NCBI Taxonomy" id="6238"/>
    <lineage>
        <taxon>Eukaryota</taxon>
        <taxon>Metazoa</taxon>
        <taxon>Ecdysozoa</taxon>
        <taxon>Nematoda</taxon>
        <taxon>Chromadorea</taxon>
        <taxon>Rhabditida</taxon>
        <taxon>Rhabditina</taxon>
        <taxon>Rhabditomorpha</taxon>
        <taxon>Rhabditoidea</taxon>
        <taxon>Rhabditidae</taxon>
        <taxon>Peloderinae</taxon>
        <taxon>Caenorhabditis</taxon>
    </lineage>
</organism>
<name>A0AAE9CYJ0_CAEBR</name>
<evidence type="ECO:0000313" key="2">
    <source>
        <dbReference type="EMBL" id="ULT86244.1"/>
    </source>
</evidence>
<sequence length="105" mass="11726">MPLHCVLRVAVPNELMDEEIRELTESRGLLDPTPRRSVFVEEKHENQKTVTTTTNSTETNRTTSSRVELPTLTSFTIRLQCSAASSTSYTSKTECILLKGTCPLP</sequence>
<reference evidence="2 4" key="1">
    <citation type="submission" date="2022-02" db="EMBL/GenBank/DDBJ databases">
        <title>Chromosome-level reference genomes for two strains of Caenorhabditis briggsae: an improved platform for comparative genomics.</title>
        <authorList>
            <person name="Stevens L."/>
            <person name="Andersen E.C."/>
        </authorList>
    </citation>
    <scope>NUCLEOTIDE SEQUENCE [LARGE SCALE GENOMIC DNA]</scope>
    <source>
        <strain evidence="2">QX1410_ONT</strain>
        <tissue evidence="2">Whole-organism</tissue>
    </source>
</reference>
<dbReference type="Proteomes" id="UP000829354">
    <property type="component" value="Chromosome V"/>
</dbReference>
<evidence type="ECO:0000313" key="3">
    <source>
        <dbReference type="EMBL" id="UMM32001.1"/>
    </source>
</evidence>
<feature type="compositionally biased region" description="Low complexity" evidence="1">
    <location>
        <begin position="49"/>
        <end position="66"/>
    </location>
</feature>
<proteinExistence type="predicted"/>
<dbReference type="Proteomes" id="UP000827892">
    <property type="component" value="Chromosome V"/>
</dbReference>
<evidence type="ECO:0000313" key="4">
    <source>
        <dbReference type="Proteomes" id="UP000827892"/>
    </source>
</evidence>
<keyword evidence="5" id="KW-1185">Reference proteome</keyword>
<dbReference type="AlphaFoldDB" id="A0AAE9CYJ0"/>
<feature type="region of interest" description="Disordered" evidence="1">
    <location>
        <begin position="41"/>
        <end position="66"/>
    </location>
</feature>
<protein>
    <submittedName>
        <fullName evidence="2">Uncharacterized protein</fullName>
    </submittedName>
</protein>
<dbReference type="EMBL" id="CP090895">
    <property type="protein sequence ID" value="ULT86244.1"/>
    <property type="molecule type" value="Genomic_DNA"/>
</dbReference>
<dbReference type="EMBL" id="CP092624">
    <property type="protein sequence ID" value="UMM32001.1"/>
    <property type="molecule type" value="Genomic_DNA"/>
</dbReference>
<evidence type="ECO:0000313" key="5">
    <source>
        <dbReference type="Proteomes" id="UP000829354"/>
    </source>
</evidence>
<evidence type="ECO:0000256" key="1">
    <source>
        <dbReference type="SAM" id="MobiDB-lite"/>
    </source>
</evidence>
<reference evidence="3 5" key="2">
    <citation type="submission" date="2022-04" db="EMBL/GenBank/DDBJ databases">
        <title>Chromosome-level reference genomes for two strains of Caenorhabditis briggsae: an improved platform for comparative genomics.</title>
        <authorList>
            <person name="Stevens L."/>
            <person name="Andersen E."/>
        </authorList>
    </citation>
    <scope>NUCLEOTIDE SEQUENCE [LARGE SCALE GENOMIC DNA]</scope>
    <source>
        <strain evidence="3">VX34</strain>
        <tissue evidence="3">Whole-organism</tissue>
    </source>
</reference>